<keyword evidence="1" id="KW-0812">Transmembrane</keyword>
<dbReference type="AlphaFoldDB" id="A0A6N3AIE0"/>
<sequence length="93" mass="10574">MSDKIKTWLYIVGGILLIGIVAALAFKLLFLLFPVLLVLYLFFKIRNYFRKDNSSSTGSYTKEYETSYNNDITNGVDDSAGDVIDVDYEDVDK</sequence>
<protein>
    <submittedName>
        <fullName evidence="2">Uncharacterized protein</fullName>
    </submittedName>
</protein>
<evidence type="ECO:0000256" key="1">
    <source>
        <dbReference type="SAM" id="Phobius"/>
    </source>
</evidence>
<evidence type="ECO:0000313" key="2">
    <source>
        <dbReference type="EMBL" id="VYT92325.1"/>
    </source>
</evidence>
<accession>A0A6N3AIE0</accession>
<organism evidence="2">
    <name type="scientific">Clostridium tertium</name>
    <dbReference type="NCBI Taxonomy" id="1559"/>
    <lineage>
        <taxon>Bacteria</taxon>
        <taxon>Bacillati</taxon>
        <taxon>Bacillota</taxon>
        <taxon>Clostridia</taxon>
        <taxon>Eubacteriales</taxon>
        <taxon>Clostridiaceae</taxon>
        <taxon>Clostridium</taxon>
    </lineage>
</organism>
<name>A0A6N3AIE0_9CLOT</name>
<feature type="transmembrane region" description="Helical" evidence="1">
    <location>
        <begin position="12"/>
        <end position="43"/>
    </location>
</feature>
<proteinExistence type="predicted"/>
<dbReference type="EMBL" id="CACRTO010000008">
    <property type="protein sequence ID" value="VYT92325.1"/>
    <property type="molecule type" value="Genomic_DNA"/>
</dbReference>
<dbReference type="RefSeq" id="WP_156625551.1">
    <property type="nucleotide sequence ID" value="NZ_CACRTO010000008.1"/>
</dbReference>
<gene>
    <name evidence="2" type="ORF">CTLFYP3_01020</name>
</gene>
<reference evidence="2" key="1">
    <citation type="submission" date="2019-11" db="EMBL/GenBank/DDBJ databases">
        <authorList>
            <person name="Feng L."/>
        </authorList>
    </citation>
    <scope>NUCLEOTIDE SEQUENCE</scope>
    <source>
        <strain evidence="2">CTertiumLFYP3</strain>
    </source>
</reference>
<keyword evidence="1" id="KW-0472">Membrane</keyword>
<keyword evidence="1" id="KW-1133">Transmembrane helix</keyword>